<dbReference type="InterPro" id="IPR010106">
    <property type="entry name" value="RpnA"/>
</dbReference>
<dbReference type="NCBIfam" id="TIGR01784">
    <property type="entry name" value="T_den_put_tspse"/>
    <property type="match status" value="1"/>
</dbReference>
<keyword evidence="2" id="KW-1185">Reference proteome</keyword>
<dbReference type="AlphaFoldDB" id="A0A1S2VM61"/>
<comment type="caution">
    <text evidence="1">The sequence shown here is derived from an EMBL/GenBank/DDBJ whole genome shotgun (WGS) entry which is preliminary data.</text>
</comment>
<dbReference type="PANTHER" id="PTHR41317:SF1">
    <property type="entry name" value="PD-(D_E)XK NUCLEASE FAMILY TRANSPOSASE"/>
    <property type="match status" value="1"/>
</dbReference>
<evidence type="ECO:0000313" key="2">
    <source>
        <dbReference type="Proteomes" id="UP000181790"/>
    </source>
</evidence>
<sequence length="286" mass="33190">MSTQNLLIRFDWAMKRLLRQKSNHAILEGFLSELLRDDIKIEQILESESNQDTGDDKFNRVDILALNARQELIIIEVQNSRQVDYFQRMLYGVSKATIEHLSVGEPYRNIKKVYSVNIVYFDLGQGQDYVYHGKTEFIGLHNGDTLSLSDRQKELFEKDALFRLFPEYYVLKINNFNNKAHDSLDEWIYYLKNNEIPQGASARGLKEVDAFLRVQALTDADRADYYRQMENRRLEVSLLDTARIEGRALGEKESKEEIALKMKHKGFDNKTIADLTGLSEGDVAHL</sequence>
<dbReference type="PANTHER" id="PTHR41317">
    <property type="entry name" value="PD-(D_E)XK NUCLEASE FAMILY TRANSPOSASE"/>
    <property type="match status" value="1"/>
</dbReference>
<name>A0A1S2VM61_9BACT</name>
<accession>A0A1S2VM61</accession>
<dbReference type="EMBL" id="MORL01000003">
    <property type="protein sequence ID" value="OIN59861.1"/>
    <property type="molecule type" value="Genomic_DNA"/>
</dbReference>
<gene>
    <name evidence="1" type="ORF">BLX24_08370</name>
</gene>
<reference evidence="1 2" key="1">
    <citation type="submission" date="2016-10" db="EMBL/GenBank/DDBJ databases">
        <title>Arsenicibacter rosenii gen. nov., sp. nov., an efficient arsenic-methylating bacterium isolated from an arsenic-contaminated paddy soil.</title>
        <authorList>
            <person name="Huang K."/>
        </authorList>
    </citation>
    <scope>NUCLEOTIDE SEQUENCE [LARGE SCALE GENOMIC DNA]</scope>
    <source>
        <strain evidence="1 2">SM-1</strain>
    </source>
</reference>
<protein>
    <recommendedName>
        <fullName evidence="3">Rpn family recombination-promoting nuclease/putative transposase</fullName>
    </recommendedName>
</protein>
<dbReference type="Pfam" id="PF12784">
    <property type="entry name" value="PDDEXK_2"/>
    <property type="match status" value="1"/>
</dbReference>
<dbReference type="OrthoDB" id="1793581at2"/>
<evidence type="ECO:0000313" key="1">
    <source>
        <dbReference type="EMBL" id="OIN59861.1"/>
    </source>
</evidence>
<organism evidence="1 2">
    <name type="scientific">Arsenicibacter rosenii</name>
    <dbReference type="NCBI Taxonomy" id="1750698"/>
    <lineage>
        <taxon>Bacteria</taxon>
        <taxon>Pseudomonadati</taxon>
        <taxon>Bacteroidota</taxon>
        <taxon>Cytophagia</taxon>
        <taxon>Cytophagales</taxon>
        <taxon>Spirosomataceae</taxon>
        <taxon>Arsenicibacter</taxon>
    </lineage>
</organism>
<dbReference type="Proteomes" id="UP000181790">
    <property type="component" value="Unassembled WGS sequence"/>
</dbReference>
<dbReference type="RefSeq" id="WP_071502662.1">
    <property type="nucleotide sequence ID" value="NZ_MORL01000003.1"/>
</dbReference>
<proteinExistence type="predicted"/>
<evidence type="ECO:0008006" key="3">
    <source>
        <dbReference type="Google" id="ProtNLM"/>
    </source>
</evidence>